<dbReference type="InterPro" id="IPR002850">
    <property type="entry name" value="PIN_toxin-like"/>
</dbReference>
<evidence type="ECO:0000313" key="2">
    <source>
        <dbReference type="EMBL" id="MDT0497892.1"/>
    </source>
</evidence>
<organism evidence="2 3">
    <name type="scientific">Banduia mediterranea</name>
    <dbReference type="NCBI Taxonomy" id="3075609"/>
    <lineage>
        <taxon>Bacteria</taxon>
        <taxon>Pseudomonadati</taxon>
        <taxon>Pseudomonadota</taxon>
        <taxon>Gammaproteobacteria</taxon>
        <taxon>Nevskiales</taxon>
        <taxon>Algiphilaceae</taxon>
        <taxon>Banduia</taxon>
    </lineage>
</organism>
<sequence length="124" mass="13410">MTDAIRQSQPRKTVVGVIPGKPDQNCQYDIAGDTTEEEHLSAAGLTAADAQAFLDALAAFAQPVTIHYSWRPQLSDPADEMVLETAVNGQANALVTFNQRDFGKAPGQFGIELLLPSEALRRSR</sequence>
<reference evidence="2 3" key="1">
    <citation type="submission" date="2023-09" db="EMBL/GenBank/DDBJ databases">
        <authorList>
            <person name="Rey-Velasco X."/>
        </authorList>
    </citation>
    <scope>NUCLEOTIDE SEQUENCE [LARGE SCALE GENOMIC DNA]</scope>
    <source>
        <strain evidence="2 3">W345</strain>
    </source>
</reference>
<keyword evidence="3" id="KW-1185">Reference proteome</keyword>
<gene>
    <name evidence="2" type="ORF">RM530_11035</name>
</gene>
<protein>
    <submittedName>
        <fullName evidence="2">PIN domain-containing protein</fullName>
    </submittedName>
</protein>
<proteinExistence type="predicted"/>
<dbReference type="Pfam" id="PF13470">
    <property type="entry name" value="PIN_3"/>
    <property type="match status" value="1"/>
</dbReference>
<comment type="caution">
    <text evidence="2">The sequence shown here is derived from an EMBL/GenBank/DDBJ whole genome shotgun (WGS) entry which is preliminary data.</text>
</comment>
<dbReference type="PANTHER" id="PTHR34610:SF3">
    <property type="entry name" value="SSL7007 PROTEIN"/>
    <property type="match status" value="1"/>
</dbReference>
<dbReference type="Proteomes" id="UP001254608">
    <property type="component" value="Unassembled WGS sequence"/>
</dbReference>
<dbReference type="RefSeq" id="WP_311365284.1">
    <property type="nucleotide sequence ID" value="NZ_JAVRIC010000014.1"/>
</dbReference>
<name>A0ABU2WLH4_9GAMM</name>
<dbReference type="InterPro" id="IPR002716">
    <property type="entry name" value="PIN_dom"/>
</dbReference>
<dbReference type="EMBL" id="JAVRIC010000014">
    <property type="protein sequence ID" value="MDT0497892.1"/>
    <property type="molecule type" value="Genomic_DNA"/>
</dbReference>
<evidence type="ECO:0000313" key="3">
    <source>
        <dbReference type="Proteomes" id="UP001254608"/>
    </source>
</evidence>
<dbReference type="SUPFAM" id="SSF88723">
    <property type="entry name" value="PIN domain-like"/>
    <property type="match status" value="1"/>
</dbReference>
<feature type="domain" description="PIN" evidence="1">
    <location>
        <begin position="48"/>
        <end position="100"/>
    </location>
</feature>
<accession>A0ABU2WLH4</accession>
<dbReference type="InterPro" id="IPR029060">
    <property type="entry name" value="PIN-like_dom_sf"/>
</dbReference>
<evidence type="ECO:0000259" key="1">
    <source>
        <dbReference type="Pfam" id="PF13470"/>
    </source>
</evidence>
<dbReference type="PANTHER" id="PTHR34610">
    <property type="entry name" value="SSL7007 PROTEIN"/>
    <property type="match status" value="1"/>
</dbReference>